<dbReference type="Proteomes" id="UP000295765">
    <property type="component" value="Unassembled WGS sequence"/>
</dbReference>
<dbReference type="GO" id="GO:0004252">
    <property type="term" value="F:serine-type endopeptidase activity"/>
    <property type="evidence" value="ECO:0007669"/>
    <property type="project" value="InterPro"/>
</dbReference>
<feature type="signal peptide" evidence="18">
    <location>
        <begin position="1"/>
        <end position="25"/>
    </location>
</feature>
<keyword evidence="11" id="KW-0378">Hydrolase</keyword>
<evidence type="ECO:0000256" key="4">
    <source>
        <dbReference type="ARBA" id="ARBA00010541"/>
    </source>
</evidence>
<feature type="active site" description="Charge relay system" evidence="15">
    <location>
        <position position="215"/>
    </location>
</feature>
<feature type="region of interest" description="Disordered" evidence="17">
    <location>
        <begin position="49"/>
        <end position="72"/>
    </location>
</feature>
<evidence type="ECO:0000256" key="12">
    <source>
        <dbReference type="ARBA" id="ARBA00022825"/>
    </source>
</evidence>
<dbReference type="Pfam" id="PF13365">
    <property type="entry name" value="Trypsin_2"/>
    <property type="match status" value="1"/>
</dbReference>
<organism evidence="20 21">
    <name type="scientific">Plasticicumulans lactativorans</name>
    <dbReference type="NCBI Taxonomy" id="1133106"/>
    <lineage>
        <taxon>Bacteria</taxon>
        <taxon>Pseudomonadati</taxon>
        <taxon>Pseudomonadota</taxon>
        <taxon>Gammaproteobacteria</taxon>
        <taxon>Candidatus Competibacteraceae</taxon>
        <taxon>Plasticicumulans</taxon>
    </lineage>
</organism>
<feature type="binding site" evidence="16">
    <location>
        <begin position="213"/>
        <end position="215"/>
    </location>
    <ligand>
        <name>substrate</name>
    </ligand>
</feature>
<dbReference type="InterPro" id="IPR009003">
    <property type="entry name" value="Peptidase_S1_PA"/>
</dbReference>
<keyword evidence="21" id="KW-1185">Reference proteome</keyword>
<evidence type="ECO:0000256" key="8">
    <source>
        <dbReference type="ARBA" id="ARBA00022729"/>
    </source>
</evidence>
<keyword evidence="7 20" id="KW-0645">Protease</keyword>
<dbReference type="InterPro" id="IPR001478">
    <property type="entry name" value="PDZ"/>
</dbReference>
<dbReference type="AlphaFoldDB" id="A0A4R2L768"/>
<comment type="catalytic activity">
    <reaction evidence="1">
        <text>Acts on substrates that are at least partially unfolded. The cleavage site P1 residue is normally between a pair of hydrophobic residues, such as Val-|-Val.</text>
        <dbReference type="EC" id="3.4.21.107"/>
    </reaction>
</comment>
<accession>A0A4R2L768</accession>
<protein>
    <recommendedName>
        <fullName evidence="6">Probable periplasmic serine endoprotease DegP-like</fullName>
        <ecNumber evidence="5">3.4.21.107</ecNumber>
    </recommendedName>
    <alternativeName>
        <fullName evidence="14">Protease Do</fullName>
    </alternativeName>
</protein>
<sequence>MNALARWAAATGLAGVALLATAATAADLPDFTELVERYAPAVVSVNAGNRQPAAGKGAPRAETPNPFEGTPFEEPFRRFFEQMPERAPREMPNAIGSGFIVSADGYILTNAHVVEGADTVTVGFSDRRELAAEVVGKDARSDLALLKVKADNLPTVRIGDSDRVKVGQWVVAIGSPFGFEASASLGIVSALGRSLPSESYVPFIQTDAAVNPGNSGGPLFNRDGEVIGINSQIYSRSGGYQGLAFAIPINVAMKVVEQLKASGKVSRGWLGVLIQEVTPDLARSFGLDRPRGALVGQVLPDGPAAKAGLKAGDIVLECEGRVVLRSGDLPPLVGSLSPGRPAALKVFREGKEIVVNVTIEELPDDVARADKPGGFARQGLGLVVGELAAEQFAKGETGVVVRELSPGPATRAGVRPGDVITRINNEAVTGVAQFEELVRKLPKGKPVPILVKRGDAALFLALTLEP</sequence>
<dbReference type="Gene3D" id="2.40.10.120">
    <property type="match status" value="1"/>
</dbReference>
<keyword evidence="13" id="KW-0346">Stress response</keyword>
<feature type="active site" description="Charge relay system" evidence="15">
    <location>
        <position position="112"/>
    </location>
</feature>
<evidence type="ECO:0000313" key="21">
    <source>
        <dbReference type="Proteomes" id="UP000295765"/>
    </source>
</evidence>
<proteinExistence type="inferred from homology"/>
<feature type="domain" description="PDZ" evidence="19">
    <location>
        <begin position="264"/>
        <end position="326"/>
    </location>
</feature>
<evidence type="ECO:0000256" key="16">
    <source>
        <dbReference type="PIRSR" id="PIRSR611782-2"/>
    </source>
</evidence>
<name>A0A4R2L768_9GAMM</name>
<dbReference type="PANTHER" id="PTHR22939:SF130">
    <property type="entry name" value="PERIPLASMIC SERINE ENDOPROTEASE DEGP-LIKE-RELATED"/>
    <property type="match status" value="1"/>
</dbReference>
<dbReference type="PROSITE" id="PS50106">
    <property type="entry name" value="PDZ"/>
    <property type="match status" value="2"/>
</dbReference>
<dbReference type="CDD" id="cd10839">
    <property type="entry name" value="cpPDZ1_DegP-like"/>
    <property type="match status" value="1"/>
</dbReference>
<evidence type="ECO:0000256" key="14">
    <source>
        <dbReference type="ARBA" id="ARBA00032850"/>
    </source>
</evidence>
<reference evidence="20 21" key="1">
    <citation type="submission" date="2019-03" db="EMBL/GenBank/DDBJ databases">
        <title>Genomic Encyclopedia of Type Strains, Phase IV (KMG-IV): sequencing the most valuable type-strain genomes for metagenomic binning, comparative biology and taxonomic classification.</title>
        <authorList>
            <person name="Goeker M."/>
        </authorList>
    </citation>
    <scope>NUCLEOTIDE SEQUENCE [LARGE SCALE GENOMIC DNA]</scope>
    <source>
        <strain evidence="20 21">DSM 25287</strain>
    </source>
</reference>
<comment type="subcellular location">
    <subcellularLocation>
        <location evidence="3">Periplasm</location>
    </subcellularLocation>
</comment>
<keyword evidence="12" id="KW-0720">Serine protease</keyword>
<evidence type="ECO:0000256" key="6">
    <source>
        <dbReference type="ARBA" id="ARBA00013958"/>
    </source>
</evidence>
<evidence type="ECO:0000313" key="20">
    <source>
        <dbReference type="EMBL" id="TCO82413.1"/>
    </source>
</evidence>
<dbReference type="EC" id="3.4.21.107" evidence="5"/>
<feature type="binding site" evidence="16">
    <location>
        <position position="142"/>
    </location>
    <ligand>
        <name>substrate</name>
    </ligand>
</feature>
<dbReference type="OrthoDB" id="9758917at2"/>
<feature type="active site" description="Charge relay system" evidence="15">
    <location>
        <position position="142"/>
    </location>
</feature>
<dbReference type="GO" id="GO:0042597">
    <property type="term" value="C:periplasmic space"/>
    <property type="evidence" value="ECO:0007669"/>
    <property type="project" value="UniProtKB-SubCell"/>
</dbReference>
<evidence type="ECO:0000256" key="9">
    <source>
        <dbReference type="ARBA" id="ARBA00022737"/>
    </source>
</evidence>
<dbReference type="PRINTS" id="PR00834">
    <property type="entry name" value="PROTEASES2C"/>
</dbReference>
<evidence type="ECO:0000256" key="17">
    <source>
        <dbReference type="SAM" id="MobiDB-lite"/>
    </source>
</evidence>
<dbReference type="SMART" id="SM00228">
    <property type="entry name" value="PDZ"/>
    <property type="match status" value="2"/>
</dbReference>
<dbReference type="RefSeq" id="WP_132539823.1">
    <property type="nucleotide sequence ID" value="NZ_SLWY01000005.1"/>
</dbReference>
<keyword evidence="8 18" id="KW-0732">Signal</keyword>
<dbReference type="SUPFAM" id="SSF50494">
    <property type="entry name" value="Trypsin-like serine proteases"/>
    <property type="match status" value="1"/>
</dbReference>
<dbReference type="GO" id="GO:0006508">
    <property type="term" value="P:proteolysis"/>
    <property type="evidence" value="ECO:0007669"/>
    <property type="project" value="UniProtKB-KW"/>
</dbReference>
<dbReference type="NCBIfam" id="TIGR02037">
    <property type="entry name" value="degP_htrA_DO"/>
    <property type="match status" value="1"/>
</dbReference>
<dbReference type="PANTHER" id="PTHR22939">
    <property type="entry name" value="SERINE PROTEASE FAMILY S1C HTRA-RELATED"/>
    <property type="match status" value="1"/>
</dbReference>
<comment type="function">
    <text evidence="2">Might be efficient in the degradation of transiently denatured and unfolded proteins which accumulate in the periplasm following stress conditions.</text>
</comment>
<dbReference type="InterPro" id="IPR041489">
    <property type="entry name" value="PDZ_6"/>
</dbReference>
<evidence type="ECO:0000256" key="2">
    <source>
        <dbReference type="ARBA" id="ARBA00002610"/>
    </source>
</evidence>
<feature type="domain" description="PDZ" evidence="19">
    <location>
        <begin position="365"/>
        <end position="455"/>
    </location>
</feature>
<dbReference type="Gene3D" id="2.30.42.10">
    <property type="match status" value="2"/>
</dbReference>
<keyword evidence="10" id="KW-0574">Periplasm</keyword>
<dbReference type="Pfam" id="PF17820">
    <property type="entry name" value="PDZ_6"/>
    <property type="match status" value="1"/>
</dbReference>
<evidence type="ECO:0000256" key="13">
    <source>
        <dbReference type="ARBA" id="ARBA00023016"/>
    </source>
</evidence>
<dbReference type="FunFam" id="2.40.10.120:FF:000007">
    <property type="entry name" value="Periplasmic serine endoprotease DegP-like"/>
    <property type="match status" value="1"/>
</dbReference>
<dbReference type="InterPro" id="IPR011782">
    <property type="entry name" value="Pept_S1C_Do"/>
</dbReference>
<feature type="chain" id="PRO_5039025279" description="Probable periplasmic serine endoprotease DegP-like" evidence="18">
    <location>
        <begin position="26"/>
        <end position="466"/>
    </location>
</feature>
<dbReference type="Pfam" id="PF13180">
    <property type="entry name" value="PDZ_2"/>
    <property type="match status" value="1"/>
</dbReference>
<gene>
    <name evidence="20" type="ORF">EV699_105204</name>
</gene>
<evidence type="ECO:0000256" key="7">
    <source>
        <dbReference type="ARBA" id="ARBA00022670"/>
    </source>
</evidence>
<evidence type="ECO:0000256" key="10">
    <source>
        <dbReference type="ARBA" id="ARBA00022764"/>
    </source>
</evidence>
<evidence type="ECO:0000256" key="18">
    <source>
        <dbReference type="SAM" id="SignalP"/>
    </source>
</evidence>
<evidence type="ECO:0000256" key="11">
    <source>
        <dbReference type="ARBA" id="ARBA00022801"/>
    </source>
</evidence>
<evidence type="ECO:0000256" key="1">
    <source>
        <dbReference type="ARBA" id="ARBA00001772"/>
    </source>
</evidence>
<evidence type="ECO:0000259" key="19">
    <source>
        <dbReference type="PROSITE" id="PS50106"/>
    </source>
</evidence>
<dbReference type="SUPFAM" id="SSF50156">
    <property type="entry name" value="PDZ domain-like"/>
    <property type="match status" value="2"/>
</dbReference>
<dbReference type="InterPro" id="IPR036034">
    <property type="entry name" value="PDZ_sf"/>
</dbReference>
<feature type="binding site" evidence="16">
    <location>
        <position position="112"/>
    </location>
    <ligand>
        <name>substrate</name>
    </ligand>
</feature>
<keyword evidence="9" id="KW-0677">Repeat</keyword>
<dbReference type="InterPro" id="IPR001940">
    <property type="entry name" value="Peptidase_S1C"/>
</dbReference>
<comment type="caution">
    <text evidence="20">The sequence shown here is derived from an EMBL/GenBank/DDBJ whole genome shotgun (WGS) entry which is preliminary data.</text>
</comment>
<evidence type="ECO:0000256" key="3">
    <source>
        <dbReference type="ARBA" id="ARBA00004418"/>
    </source>
</evidence>
<dbReference type="EMBL" id="SLWY01000005">
    <property type="protein sequence ID" value="TCO82413.1"/>
    <property type="molecule type" value="Genomic_DNA"/>
</dbReference>
<comment type="similarity">
    <text evidence="4">Belongs to the peptidase S1C family.</text>
</comment>
<evidence type="ECO:0000256" key="15">
    <source>
        <dbReference type="PIRSR" id="PIRSR611782-1"/>
    </source>
</evidence>
<evidence type="ECO:0000256" key="5">
    <source>
        <dbReference type="ARBA" id="ARBA00013035"/>
    </source>
</evidence>